<feature type="compositionally biased region" description="Basic residues" evidence="2">
    <location>
        <begin position="18"/>
        <end position="28"/>
    </location>
</feature>
<dbReference type="AlphaFoldDB" id="A0A5M8PCQ6"/>
<sequence>MAPSISKKRKLEDGMKGKVSRPPKKIRKQQSYDSNSSNSGAGDEFQAVDLEDSASDASGPPYASTGANSLVLTSQTSDTNSDAASDTSNEASSASESQSLAMSKKRKRNDPSAFATSMTKILSSKLSTSKRSDPVLARSKTAALANQELSNSRLETKARHKLREEKKAEFDKGRVRDVLGLELASAAPKAITDPRAVDLTGQEGMSVGEVAEEERRLRKTAQRGVVKLFNAVRAAQVKAEEAGREARKKGVVGVGRREEKVSEMSKQGFLELIAGDGASGKPKIGAIEEA</sequence>
<feature type="compositionally biased region" description="Basic and acidic residues" evidence="2">
    <location>
        <begin position="154"/>
        <end position="167"/>
    </location>
</feature>
<feature type="compositionally biased region" description="Polar residues" evidence="2">
    <location>
        <begin position="29"/>
        <end position="40"/>
    </location>
</feature>
<feature type="compositionally biased region" description="Low complexity" evidence="2">
    <location>
        <begin position="116"/>
        <end position="129"/>
    </location>
</feature>
<name>A0A5M8PCQ6_9LECA</name>
<dbReference type="OrthoDB" id="20949at2759"/>
<evidence type="ECO:0000313" key="4">
    <source>
        <dbReference type="Proteomes" id="UP000324767"/>
    </source>
</evidence>
<dbReference type="Proteomes" id="UP000324767">
    <property type="component" value="Unassembled WGS sequence"/>
</dbReference>
<accession>A0A5M8PCQ6</accession>
<dbReference type="Pfam" id="PF07890">
    <property type="entry name" value="Rrp15p"/>
    <property type="match status" value="1"/>
</dbReference>
<comment type="similarity">
    <text evidence="1">Belongs to the RRP15 family.</text>
</comment>
<evidence type="ECO:0000313" key="3">
    <source>
        <dbReference type="EMBL" id="KAA6406552.1"/>
    </source>
</evidence>
<organism evidence="3 4">
    <name type="scientific">Lasallia pustulata</name>
    <dbReference type="NCBI Taxonomy" id="136370"/>
    <lineage>
        <taxon>Eukaryota</taxon>
        <taxon>Fungi</taxon>
        <taxon>Dikarya</taxon>
        <taxon>Ascomycota</taxon>
        <taxon>Pezizomycotina</taxon>
        <taxon>Lecanoromycetes</taxon>
        <taxon>OSLEUM clade</taxon>
        <taxon>Umbilicariomycetidae</taxon>
        <taxon>Umbilicariales</taxon>
        <taxon>Umbilicariaceae</taxon>
        <taxon>Lasallia</taxon>
    </lineage>
</organism>
<dbReference type="GO" id="GO:0000470">
    <property type="term" value="P:maturation of LSU-rRNA"/>
    <property type="evidence" value="ECO:0007669"/>
    <property type="project" value="TreeGrafter"/>
</dbReference>
<dbReference type="GO" id="GO:0030687">
    <property type="term" value="C:preribosome, large subunit precursor"/>
    <property type="evidence" value="ECO:0007669"/>
    <property type="project" value="TreeGrafter"/>
</dbReference>
<dbReference type="GO" id="GO:0000460">
    <property type="term" value="P:maturation of 5.8S rRNA"/>
    <property type="evidence" value="ECO:0007669"/>
    <property type="project" value="TreeGrafter"/>
</dbReference>
<dbReference type="PANTHER" id="PTHR13245:SF14">
    <property type="entry name" value="RRP15-LIKE PROTEIN"/>
    <property type="match status" value="1"/>
</dbReference>
<protein>
    <submittedName>
        <fullName evidence="3">Ribosomal RNA-processing 15</fullName>
    </submittedName>
</protein>
<comment type="caution">
    <text evidence="3">The sequence shown here is derived from an EMBL/GenBank/DDBJ whole genome shotgun (WGS) entry which is preliminary data.</text>
</comment>
<feature type="compositionally biased region" description="Low complexity" evidence="2">
    <location>
        <begin position="73"/>
        <end position="102"/>
    </location>
</feature>
<dbReference type="InterPro" id="IPR012459">
    <property type="entry name" value="Rrp15"/>
</dbReference>
<evidence type="ECO:0000256" key="1">
    <source>
        <dbReference type="ARBA" id="ARBA00007462"/>
    </source>
</evidence>
<reference evidence="3 4" key="1">
    <citation type="submission" date="2019-09" db="EMBL/GenBank/DDBJ databases">
        <title>The hologenome of the rock-dwelling lichen Lasallia pustulata.</title>
        <authorList>
            <person name="Greshake Tzovaras B."/>
            <person name="Segers F."/>
            <person name="Bicker A."/>
            <person name="Dal Grande F."/>
            <person name="Otte J."/>
            <person name="Hankeln T."/>
            <person name="Schmitt I."/>
            <person name="Ebersberger I."/>
        </authorList>
    </citation>
    <scope>NUCLEOTIDE SEQUENCE [LARGE SCALE GENOMIC DNA]</scope>
    <source>
        <strain evidence="3">A1-1</strain>
    </source>
</reference>
<feature type="region of interest" description="Disordered" evidence="2">
    <location>
        <begin position="1"/>
        <end position="167"/>
    </location>
</feature>
<proteinExistence type="inferred from homology"/>
<dbReference type="PANTHER" id="PTHR13245">
    <property type="entry name" value="RRP15-LIKE PROTEIN"/>
    <property type="match status" value="1"/>
</dbReference>
<evidence type="ECO:0000256" key="2">
    <source>
        <dbReference type="SAM" id="MobiDB-lite"/>
    </source>
</evidence>
<dbReference type="EMBL" id="VXIT01000026">
    <property type="protein sequence ID" value="KAA6406552.1"/>
    <property type="molecule type" value="Genomic_DNA"/>
</dbReference>
<gene>
    <name evidence="3" type="ORF">FRX48_09717</name>
</gene>